<evidence type="ECO:0000256" key="4">
    <source>
        <dbReference type="SAM" id="SignalP"/>
    </source>
</evidence>
<sequence length="376" mass="41297">MDTMFWSALFLVTILNLYAGRGSAEKAEALFVFGDSYADTGNHDPYDQTVNQVWRKPNGLDWPGYPAGRVSSGKIQTDFWGDILGLPCPVSYELLKNHDCEADAERITQGVNFAVGGSGIFRAYGFTTIPEQVKQFKKLIAASSGFDSHKLSRSVALISAAGNDYVALRDSTNGSVEGLVDLVEPVVSGTMEAVKDLYESGLRNFVVSNVAPFGCAPQIGKTSCDSKYDDTINLHTKLLTEGVHHLRSNLEGSSIIISDLVAAFYHIFSHSTQYGFEDIFMPCCDVKGGVNMCTEVDERGRALFEVCDNVDNKFFWDFGHPTHRGWYEVMSLYAYGAHEGNRKLNFIEGASNAIEWVQSLGFLAHDISLQSATAVL</sequence>
<dbReference type="GO" id="GO:0016788">
    <property type="term" value="F:hydrolase activity, acting on ester bonds"/>
    <property type="evidence" value="ECO:0007669"/>
    <property type="project" value="InterPro"/>
</dbReference>
<dbReference type="InterPro" id="IPR001087">
    <property type="entry name" value="GDSL"/>
</dbReference>
<dbReference type="Pfam" id="PF00657">
    <property type="entry name" value="Lipase_GDSL"/>
    <property type="match status" value="1"/>
</dbReference>
<accession>A0A0F7J3M5</accession>
<proteinExistence type="evidence at transcript level"/>
<reference evidence="5" key="1">
    <citation type="submission" date="2014-11" db="EMBL/GenBank/DDBJ databases">
        <authorList>
            <person name="Miriam O."/>
            <person name="Elisabeth M."/>
            <person name="Rosa C."/>
            <person name="Alain G."/>
            <person name="Javier P."/>
        </authorList>
    </citation>
    <scope>NUCLEOTIDE SEQUENCE</scope>
</reference>
<evidence type="ECO:0000256" key="2">
    <source>
        <dbReference type="ARBA" id="ARBA00022801"/>
    </source>
</evidence>
<dbReference type="PANTHER" id="PTHR46020:SF4">
    <property type="entry name" value="OS04G0650200 PROTEIN"/>
    <property type="match status" value="1"/>
</dbReference>
<keyword evidence="2 5" id="KW-0378">Hydrolase</keyword>
<dbReference type="InterPro" id="IPR036514">
    <property type="entry name" value="SGNH_hydro_sf"/>
</dbReference>
<keyword evidence="3" id="KW-0443">Lipid metabolism</keyword>
<organism evidence="5">
    <name type="scientific">Taxus baccata</name>
    <name type="common">English yew</name>
    <dbReference type="NCBI Taxonomy" id="25629"/>
    <lineage>
        <taxon>Eukaryota</taxon>
        <taxon>Viridiplantae</taxon>
        <taxon>Streptophyta</taxon>
        <taxon>Embryophyta</taxon>
        <taxon>Tracheophyta</taxon>
        <taxon>Spermatophyta</taxon>
        <taxon>Pinopsida</taxon>
        <taxon>Pinidae</taxon>
        <taxon>Conifers II</taxon>
        <taxon>Cupressales</taxon>
        <taxon>Taxaceae</taxon>
        <taxon>Taxus</taxon>
    </lineage>
</organism>
<evidence type="ECO:0000313" key="5">
    <source>
        <dbReference type="EMBL" id="AKH04262.1"/>
    </source>
</evidence>
<keyword evidence="4" id="KW-0732">Signal</keyword>
<feature type="signal peptide" evidence="4">
    <location>
        <begin position="1"/>
        <end position="24"/>
    </location>
</feature>
<evidence type="ECO:0000256" key="1">
    <source>
        <dbReference type="ARBA" id="ARBA00008668"/>
    </source>
</evidence>
<dbReference type="Gene3D" id="3.40.50.1110">
    <property type="entry name" value="SGNH hydrolase"/>
    <property type="match status" value="1"/>
</dbReference>
<protein>
    <submittedName>
        <fullName evidence="5">Putative ester hydrolase</fullName>
    </submittedName>
</protein>
<comment type="similarity">
    <text evidence="1">Belongs to the 'GDSL' lipolytic enzyme family.</text>
</comment>
<evidence type="ECO:0000256" key="3">
    <source>
        <dbReference type="ARBA" id="ARBA00023098"/>
    </source>
</evidence>
<dbReference type="PANTHER" id="PTHR46020">
    <property type="entry name" value="OSJNBB0059K02.9 PROTEIN"/>
    <property type="match status" value="1"/>
</dbReference>
<name>A0A0F7J3M5_TAXBA</name>
<feature type="chain" id="PRO_5002516748" evidence="4">
    <location>
        <begin position="25"/>
        <end position="376"/>
    </location>
</feature>
<dbReference type="GO" id="GO:0006629">
    <property type="term" value="P:lipid metabolic process"/>
    <property type="evidence" value="ECO:0007669"/>
    <property type="project" value="UniProtKB-KW"/>
</dbReference>
<dbReference type="EMBL" id="KP178207">
    <property type="protein sequence ID" value="AKH04262.1"/>
    <property type="molecule type" value="mRNA"/>
</dbReference>
<dbReference type="AlphaFoldDB" id="A0A0F7J3M5"/>
<reference evidence="5" key="2">
    <citation type="journal article" date="2015" name="Plant Biotechnol. (Sheffield)">
        <title>Transcript profiling of jasmonate-elicited Taxus cells reveals a beta-phenylalanine-CoA ligase.</title>
        <authorList>
            <person name="Ramirez-Estrada K."/>
            <person name="Altabella T."/>
            <person name="Onrubia M."/>
            <person name="Moyano E."/>
            <person name="Notredame C."/>
            <person name="Osuna L."/>
            <person name="Vanden Bossche R."/>
            <person name="Goossens A."/>
            <person name="Cusido R.M."/>
            <person name="Palazon J."/>
        </authorList>
    </citation>
    <scope>NUCLEOTIDE SEQUENCE</scope>
</reference>